<protein>
    <submittedName>
        <fullName evidence="1">Uncharacterized protein</fullName>
    </submittedName>
</protein>
<evidence type="ECO:0000313" key="1">
    <source>
        <dbReference type="EMBL" id="QHS96116.1"/>
    </source>
</evidence>
<name>A0A6C0BV53_9ZZZZ</name>
<organism evidence="1">
    <name type="scientific">viral metagenome</name>
    <dbReference type="NCBI Taxonomy" id="1070528"/>
    <lineage>
        <taxon>unclassified sequences</taxon>
        <taxon>metagenomes</taxon>
        <taxon>organismal metagenomes</taxon>
    </lineage>
</organism>
<reference evidence="1" key="1">
    <citation type="journal article" date="2020" name="Nature">
        <title>Giant virus diversity and host interactions through global metagenomics.</title>
        <authorList>
            <person name="Schulz F."/>
            <person name="Roux S."/>
            <person name="Paez-Espino D."/>
            <person name="Jungbluth S."/>
            <person name="Walsh D.A."/>
            <person name="Denef V.J."/>
            <person name="McMahon K.D."/>
            <person name="Konstantinidis K.T."/>
            <person name="Eloe-Fadrosh E.A."/>
            <person name="Kyrpides N.C."/>
            <person name="Woyke T."/>
        </authorList>
    </citation>
    <scope>NUCLEOTIDE SEQUENCE</scope>
    <source>
        <strain evidence="1">GVMAG-M-3300019093-7</strain>
    </source>
</reference>
<sequence>MATMNINSPLSPFTFKGNIMTPSANINPNLVNVDNSSYSGGFGSNETSRNFPSVLNKLPISNVEAAAASKLQSGGAPRRCGGTKKNKNPFKLKIKNIVNKYKKMTSKFSKKITLKKMKQRLSKMFRMKKSRHVKHSRKHCASRKIKMRGGGYHQYMGNVPNTPVYSTGGTLSPSLLGLANPVPFQVLTNTGACTDNYNHFTNSGKQIW</sequence>
<proteinExistence type="predicted"/>
<dbReference type="AlphaFoldDB" id="A0A6C0BV53"/>
<accession>A0A6C0BV53</accession>
<dbReference type="EMBL" id="MN739263">
    <property type="protein sequence ID" value="QHS96116.1"/>
    <property type="molecule type" value="Genomic_DNA"/>
</dbReference>